<evidence type="ECO:0000256" key="1">
    <source>
        <dbReference type="SAM" id="MobiDB-lite"/>
    </source>
</evidence>
<keyword evidence="2" id="KW-0472">Membrane</keyword>
<protein>
    <recommendedName>
        <fullName evidence="3">Domain of unknown function WSN domain-containing protein</fullName>
    </recommendedName>
</protein>
<dbReference type="PANTHER" id="PTHR32525:SF3">
    <property type="entry name" value="DOMAIN OF UNKNOWN FUNCTION WSN DOMAIN-CONTAINING PROTEIN-RELATED"/>
    <property type="match status" value="1"/>
</dbReference>
<reference evidence="5" key="1">
    <citation type="submission" date="2011-07" db="EMBL/GenBank/DDBJ databases">
        <authorList>
            <consortium name="Caenorhabditis brenneri Sequencing and Analysis Consortium"/>
            <person name="Wilson R.K."/>
        </authorList>
    </citation>
    <scope>NUCLEOTIDE SEQUENCE [LARGE SCALE GENOMIC DNA]</scope>
    <source>
        <strain evidence="5">PB2801</strain>
    </source>
</reference>
<dbReference type="STRING" id="135651.G0NSC2"/>
<feature type="region of interest" description="Disordered" evidence="1">
    <location>
        <begin position="807"/>
        <end position="837"/>
    </location>
</feature>
<feature type="region of interest" description="Disordered" evidence="1">
    <location>
        <begin position="1"/>
        <end position="20"/>
    </location>
</feature>
<dbReference type="SMART" id="SM00453">
    <property type="entry name" value="WSN"/>
    <property type="match status" value="1"/>
</dbReference>
<feature type="compositionally biased region" description="Basic and acidic residues" evidence="1">
    <location>
        <begin position="827"/>
        <end position="837"/>
    </location>
</feature>
<dbReference type="PANTHER" id="PTHR32525">
    <property type="entry name" value="PROTEIN-TYROSINE-PHOSPHATASE"/>
    <property type="match status" value="1"/>
</dbReference>
<dbReference type="EMBL" id="GL379937">
    <property type="protein sequence ID" value="EGT36724.1"/>
    <property type="molecule type" value="Genomic_DNA"/>
</dbReference>
<keyword evidence="2" id="KW-0812">Transmembrane</keyword>
<gene>
    <name evidence="4" type="ORF">CAEBREN_31894</name>
</gene>
<evidence type="ECO:0000259" key="3">
    <source>
        <dbReference type="SMART" id="SM00453"/>
    </source>
</evidence>
<feature type="compositionally biased region" description="Basic residues" evidence="1">
    <location>
        <begin position="1"/>
        <end position="16"/>
    </location>
</feature>
<name>G0NSC2_CAEBE</name>
<dbReference type="Proteomes" id="UP000008068">
    <property type="component" value="Unassembled WGS sequence"/>
</dbReference>
<dbReference type="AlphaFoldDB" id="G0NSC2"/>
<dbReference type="InParanoid" id="G0NSC2"/>
<dbReference type="HOGENOM" id="CLU_325478_0_0_1"/>
<dbReference type="InterPro" id="IPR003125">
    <property type="entry name" value="WSN"/>
</dbReference>
<evidence type="ECO:0000256" key="2">
    <source>
        <dbReference type="SAM" id="Phobius"/>
    </source>
</evidence>
<accession>G0NSC2</accession>
<proteinExistence type="predicted"/>
<organism evidence="5">
    <name type="scientific">Caenorhabditis brenneri</name>
    <name type="common">Nematode worm</name>
    <dbReference type="NCBI Taxonomy" id="135651"/>
    <lineage>
        <taxon>Eukaryota</taxon>
        <taxon>Metazoa</taxon>
        <taxon>Ecdysozoa</taxon>
        <taxon>Nematoda</taxon>
        <taxon>Chromadorea</taxon>
        <taxon>Rhabditida</taxon>
        <taxon>Rhabditina</taxon>
        <taxon>Rhabditomorpha</taxon>
        <taxon>Rhabditoidea</taxon>
        <taxon>Rhabditidae</taxon>
        <taxon>Peloderinae</taxon>
        <taxon>Caenorhabditis</taxon>
    </lineage>
</organism>
<evidence type="ECO:0000313" key="4">
    <source>
        <dbReference type="EMBL" id="EGT36724.1"/>
    </source>
</evidence>
<feature type="transmembrane region" description="Helical" evidence="2">
    <location>
        <begin position="21"/>
        <end position="42"/>
    </location>
</feature>
<dbReference type="eggNOG" id="ENOG502QQEE">
    <property type="taxonomic scope" value="Eukaryota"/>
</dbReference>
<sequence length="837" mass="92330">MTQKKTTQKTNRRFKPGSHSSPPRFCYLWIWIVIFFIAIQYVSSSGLLRPKFDYGNFTSSASSRARFRRDTSKLDNAVRNLGHLARVANGIALEIGLVDGSIKPGEAVSELLLMGDLQLDDIISLNQESIEKVLTAMSQKIQTDQQVEKLEQRLMRMEDVREISPNLLDLKKIPGLKEFETSFKAVGDLTKHKATVAAKQSEVHIWASILDNLRDETKTGLTDSNRDNIAIKFSLIAVAIDNLKAYQTSLDPVKKLIEEGKKMSDNVKFIGYLATENNFRTSEAVDYTTLTPLLLKSFDKVNEDFQAASSAQKEFESILRLIQSRSPLHRQTFKHTAGFPRGSDDLKDLEQSIEDPSIISRISNGESVKTDLKAAFESFKNLEKEIGVISSDWKGLEAQYKSVNDVVSTVIELGKLSDVSQSVSGTVDALVACDKGKYPTETLDKNLAGSINALSNKVGGLGSFGYLKDFSNLDSLKKDIDTRNQPPEKVTEIITNVFNKWKTDETLKTFIANVKKLDEDLKNLLAFLNEDPIKEGQLAKVTKHLKNIDNKDYKNFLNCVKNIQVDGFPVRDLIKFIQDSKAVSVPQDAKDAITKVIQSGTSLTNAQSLAGKFKDDGKLTPKVEVFKSSFEKENYEEVSRKLGLGVQGLAAILKVRTAKIDDLVGKTERILNEAKTDGLSPEQQKSLQQLKEVKTVLDSIDTFLQTSKGLQALRRKRNAGFESFQEVLKDAANVQGATIVVTSLREAINALKNLKVNGLEVDTLATLDLDFAKFNMADAVSSLISMDKFFKKYIALLSGAPGLGNSVTTKPGQKGPSASAGSLVGGKAKEEGGNGLM</sequence>
<evidence type="ECO:0000313" key="5">
    <source>
        <dbReference type="Proteomes" id="UP000008068"/>
    </source>
</evidence>
<keyword evidence="2" id="KW-1133">Transmembrane helix</keyword>
<feature type="domain" description="Domain of unknown function WSN" evidence="3">
    <location>
        <begin position="72"/>
        <end position="140"/>
    </location>
</feature>
<keyword evidence="5" id="KW-1185">Reference proteome</keyword>
<dbReference type="Pfam" id="PF02206">
    <property type="entry name" value="WSN"/>
    <property type="match status" value="1"/>
</dbReference>
<dbReference type="OrthoDB" id="5840721at2759"/>